<feature type="transmembrane region" description="Helical" evidence="6">
    <location>
        <begin position="46"/>
        <end position="68"/>
    </location>
</feature>
<comment type="caution">
    <text evidence="7">The sequence shown here is derived from an EMBL/GenBank/DDBJ whole genome shotgun (WGS) entry which is preliminary data.</text>
</comment>
<dbReference type="Pfam" id="PF03631">
    <property type="entry name" value="Virul_fac_BrkB"/>
    <property type="match status" value="1"/>
</dbReference>
<dbReference type="EMBL" id="JAMD01000001">
    <property type="protein sequence ID" value="KEJ98184.1"/>
    <property type="molecule type" value="Genomic_DNA"/>
</dbReference>
<evidence type="ECO:0000256" key="5">
    <source>
        <dbReference type="ARBA" id="ARBA00023136"/>
    </source>
</evidence>
<feature type="transmembrane region" description="Helical" evidence="6">
    <location>
        <begin position="223"/>
        <end position="246"/>
    </location>
</feature>
<evidence type="ECO:0000256" key="4">
    <source>
        <dbReference type="ARBA" id="ARBA00022989"/>
    </source>
</evidence>
<protein>
    <submittedName>
        <fullName evidence="7">Uncharacterized protein</fullName>
    </submittedName>
</protein>
<accession>A0A073J8A8</accession>
<keyword evidence="2" id="KW-1003">Cell membrane</keyword>
<dbReference type="PIRSF" id="PIRSF035875">
    <property type="entry name" value="RNase_BN"/>
    <property type="match status" value="1"/>
</dbReference>
<gene>
    <name evidence="7" type="ORF">SUH3_04090</name>
</gene>
<name>A0A073J8A8_9RHOB</name>
<dbReference type="AlphaFoldDB" id="A0A073J8A8"/>
<sequence length="299" mass="32807">MSQTTTANADTRPPGPPSNLGQWWRILRRVWVDLDDKNMMLIAAGVAFYSILAVFPAIAAVIAIWGIVADPEVVAVEVDKFRAVLPQEVYDLISQQIAQLVNGDRTTLTWASAVSLTLALWTSRAGVAAVMRGLNAIYGQPNRAGLSHYIRAMLLTLTLVGVALVALACVVLAPIVIRFVPFGIANSGLIELSRWVVMIVVLYAGISLLYRMGPVKREARMKWFTPGAIFATLGWTAASIGFSVYLQNFGNYNEIYGSIGAVIALLMWLFISAFLVLLGGSINAHFERERWRRRAQDPV</sequence>
<dbReference type="InterPro" id="IPR017039">
    <property type="entry name" value="Virul_fac_BrkB"/>
</dbReference>
<dbReference type="GO" id="GO:0005886">
    <property type="term" value="C:plasma membrane"/>
    <property type="evidence" value="ECO:0007669"/>
    <property type="project" value="UniProtKB-SubCell"/>
</dbReference>
<dbReference type="NCBIfam" id="TIGR00765">
    <property type="entry name" value="yihY_not_rbn"/>
    <property type="match status" value="1"/>
</dbReference>
<dbReference type="PANTHER" id="PTHR30213:SF0">
    <property type="entry name" value="UPF0761 MEMBRANE PROTEIN YIHY"/>
    <property type="match status" value="1"/>
</dbReference>
<comment type="subcellular location">
    <subcellularLocation>
        <location evidence="1">Cell membrane</location>
        <topology evidence="1">Multi-pass membrane protein</topology>
    </subcellularLocation>
</comment>
<keyword evidence="3 6" id="KW-0812">Transmembrane</keyword>
<evidence type="ECO:0000256" key="6">
    <source>
        <dbReference type="SAM" id="Phobius"/>
    </source>
</evidence>
<feature type="transmembrane region" description="Helical" evidence="6">
    <location>
        <begin position="110"/>
        <end position="131"/>
    </location>
</feature>
<evidence type="ECO:0000256" key="2">
    <source>
        <dbReference type="ARBA" id="ARBA00022475"/>
    </source>
</evidence>
<keyword evidence="8" id="KW-1185">Reference proteome</keyword>
<dbReference type="PANTHER" id="PTHR30213">
    <property type="entry name" value="INNER MEMBRANE PROTEIN YHJD"/>
    <property type="match status" value="1"/>
</dbReference>
<dbReference type="Proteomes" id="UP000027746">
    <property type="component" value="Unassembled WGS sequence"/>
</dbReference>
<evidence type="ECO:0000256" key="1">
    <source>
        <dbReference type="ARBA" id="ARBA00004651"/>
    </source>
</evidence>
<dbReference type="RefSeq" id="WP_051693910.1">
    <property type="nucleotide sequence ID" value="NZ_CP054599.1"/>
</dbReference>
<evidence type="ECO:0000313" key="7">
    <source>
        <dbReference type="EMBL" id="KEJ98184.1"/>
    </source>
</evidence>
<evidence type="ECO:0000313" key="8">
    <source>
        <dbReference type="Proteomes" id="UP000027746"/>
    </source>
</evidence>
<keyword evidence="5 6" id="KW-0472">Membrane</keyword>
<dbReference type="GeneID" id="68870739"/>
<reference evidence="7 8" key="1">
    <citation type="submission" date="2014-01" db="EMBL/GenBank/DDBJ databases">
        <title>Sulfitobacter sp. H3 (MCCC 1A00686) Genome Sequencing.</title>
        <authorList>
            <person name="Lai Q."/>
            <person name="Hong Z."/>
        </authorList>
    </citation>
    <scope>NUCLEOTIDE SEQUENCE [LARGE SCALE GENOMIC DNA]</scope>
    <source>
        <strain evidence="7 8">H3</strain>
    </source>
</reference>
<proteinExistence type="predicted"/>
<keyword evidence="4 6" id="KW-1133">Transmembrane helix</keyword>
<feature type="transmembrane region" description="Helical" evidence="6">
    <location>
        <begin position="152"/>
        <end position="180"/>
    </location>
</feature>
<organism evidence="7 8">
    <name type="scientific">Pseudosulfitobacter pseudonitzschiae</name>
    <dbReference type="NCBI Taxonomy" id="1402135"/>
    <lineage>
        <taxon>Bacteria</taxon>
        <taxon>Pseudomonadati</taxon>
        <taxon>Pseudomonadota</taxon>
        <taxon>Alphaproteobacteria</taxon>
        <taxon>Rhodobacterales</taxon>
        <taxon>Roseobacteraceae</taxon>
        <taxon>Pseudosulfitobacter</taxon>
    </lineage>
</organism>
<feature type="transmembrane region" description="Helical" evidence="6">
    <location>
        <begin position="192"/>
        <end position="211"/>
    </location>
</feature>
<evidence type="ECO:0000256" key="3">
    <source>
        <dbReference type="ARBA" id="ARBA00022692"/>
    </source>
</evidence>
<feature type="transmembrane region" description="Helical" evidence="6">
    <location>
        <begin position="258"/>
        <end position="284"/>
    </location>
</feature>